<dbReference type="EMBL" id="MT142328">
    <property type="protein sequence ID" value="QJA78271.1"/>
    <property type="molecule type" value="Genomic_DNA"/>
</dbReference>
<proteinExistence type="predicted"/>
<accession>A0A6M3LGK3</accession>
<gene>
    <name evidence="1" type="ORF">MM415A01099_0022</name>
    <name evidence="2" type="ORF">MM415B04762_0001</name>
</gene>
<name>A0A6M3LGK3_9ZZZZ</name>
<evidence type="ECO:0000313" key="1">
    <source>
        <dbReference type="EMBL" id="QJA78271.1"/>
    </source>
</evidence>
<protein>
    <submittedName>
        <fullName evidence="2">Uncharacterized protein</fullName>
    </submittedName>
</protein>
<dbReference type="AlphaFoldDB" id="A0A6M3LGK3"/>
<dbReference type="EMBL" id="MT143052">
    <property type="protein sequence ID" value="QJA92261.1"/>
    <property type="molecule type" value="Genomic_DNA"/>
</dbReference>
<sequence length="105" mass="11803">MKSSSDHSPESTIQSNGKTQIRYNIVPFTRTMMDKEQTGYNYDYVEIAGDVTRAKVIDAIISDVYKKDAEIALINNEIANPGTPEYNAYQLLRKKAKEIAAAIRT</sequence>
<organism evidence="2">
    <name type="scientific">viral metagenome</name>
    <dbReference type="NCBI Taxonomy" id="1070528"/>
    <lineage>
        <taxon>unclassified sequences</taxon>
        <taxon>metagenomes</taxon>
        <taxon>organismal metagenomes</taxon>
    </lineage>
</organism>
<evidence type="ECO:0000313" key="2">
    <source>
        <dbReference type="EMBL" id="QJA92261.1"/>
    </source>
</evidence>
<reference evidence="2" key="1">
    <citation type="submission" date="2020-03" db="EMBL/GenBank/DDBJ databases">
        <title>The deep terrestrial virosphere.</title>
        <authorList>
            <person name="Holmfeldt K."/>
            <person name="Nilsson E."/>
            <person name="Simone D."/>
            <person name="Lopez-Fernandez M."/>
            <person name="Wu X."/>
            <person name="de Brujin I."/>
            <person name="Lundin D."/>
            <person name="Andersson A."/>
            <person name="Bertilsson S."/>
            <person name="Dopson M."/>
        </authorList>
    </citation>
    <scope>NUCLEOTIDE SEQUENCE</scope>
    <source>
        <strain evidence="1">MM415A01099</strain>
        <strain evidence="2">MM415B04762</strain>
    </source>
</reference>